<gene>
    <name evidence="1" type="ORF">COY96_00955</name>
</gene>
<name>A0A2M7Q947_9BACT</name>
<evidence type="ECO:0000313" key="1">
    <source>
        <dbReference type="EMBL" id="PIY59595.1"/>
    </source>
</evidence>
<accession>A0A2M7Q947</accession>
<dbReference type="AlphaFoldDB" id="A0A2M7Q947"/>
<evidence type="ECO:0008006" key="3">
    <source>
        <dbReference type="Google" id="ProtNLM"/>
    </source>
</evidence>
<comment type="caution">
    <text evidence="1">The sequence shown here is derived from an EMBL/GenBank/DDBJ whole genome shotgun (WGS) entry which is preliminary data.</text>
</comment>
<dbReference type="Proteomes" id="UP000230363">
    <property type="component" value="Unassembled WGS sequence"/>
</dbReference>
<dbReference type="EMBL" id="PFKZ01000035">
    <property type="protein sequence ID" value="PIY59595.1"/>
    <property type="molecule type" value="Genomic_DNA"/>
</dbReference>
<protein>
    <recommendedName>
        <fullName evidence="3">RanBP2-type domain-containing protein</fullName>
    </recommendedName>
</protein>
<organism evidence="1 2">
    <name type="scientific">Candidatus Wolfebacteria bacterium CG_4_10_14_0_8_um_filter_37_11</name>
    <dbReference type="NCBI Taxonomy" id="1975062"/>
    <lineage>
        <taxon>Bacteria</taxon>
        <taxon>Candidatus Wolfeibacteriota</taxon>
    </lineage>
</organism>
<evidence type="ECO:0000313" key="2">
    <source>
        <dbReference type="Proteomes" id="UP000230363"/>
    </source>
</evidence>
<reference evidence="2" key="1">
    <citation type="submission" date="2017-09" db="EMBL/GenBank/DDBJ databases">
        <title>Depth-based differentiation of microbial function through sediment-hosted aquifers and enrichment of novel symbionts in the deep terrestrial subsurface.</title>
        <authorList>
            <person name="Probst A.J."/>
            <person name="Ladd B."/>
            <person name="Jarett J.K."/>
            <person name="Geller-Mcgrath D.E."/>
            <person name="Sieber C.M.K."/>
            <person name="Emerson J.B."/>
            <person name="Anantharaman K."/>
            <person name="Thomas B.C."/>
            <person name="Malmstrom R."/>
            <person name="Stieglmeier M."/>
            <person name="Klingl A."/>
            <person name="Woyke T."/>
            <person name="Ryan C.M."/>
            <person name="Banfield J.F."/>
        </authorList>
    </citation>
    <scope>NUCLEOTIDE SEQUENCE [LARGE SCALE GENOMIC DNA]</scope>
</reference>
<sequence>MNENSWLCPCGEWNRPDASHCEECGLKEEGNHQMWTPDGFVCPHCGTSNPDGHNKCGNCDQNPYVMPPADAKLTKEQLLILRAATRRFVLT</sequence>
<proteinExistence type="predicted"/>